<dbReference type="Pfam" id="PF13360">
    <property type="entry name" value="PQQ_2"/>
    <property type="match status" value="4"/>
</dbReference>
<dbReference type="InterPro" id="IPR018391">
    <property type="entry name" value="PQQ_b-propeller_rpt"/>
</dbReference>
<organism evidence="3 4">
    <name type="scientific">Nonomuraea wenchangensis</name>
    <dbReference type="NCBI Taxonomy" id="568860"/>
    <lineage>
        <taxon>Bacteria</taxon>
        <taxon>Bacillati</taxon>
        <taxon>Actinomycetota</taxon>
        <taxon>Actinomycetes</taxon>
        <taxon>Streptosporangiales</taxon>
        <taxon>Streptosporangiaceae</taxon>
        <taxon>Nonomuraea</taxon>
    </lineage>
</organism>
<dbReference type="Proteomes" id="UP000199361">
    <property type="component" value="Unassembled WGS sequence"/>
</dbReference>
<evidence type="ECO:0000313" key="4">
    <source>
        <dbReference type="Proteomes" id="UP000199361"/>
    </source>
</evidence>
<evidence type="ECO:0000256" key="1">
    <source>
        <dbReference type="SAM" id="SignalP"/>
    </source>
</evidence>
<dbReference type="Gene3D" id="2.40.128.630">
    <property type="match status" value="2"/>
</dbReference>
<dbReference type="AlphaFoldDB" id="A0A1I0L698"/>
<dbReference type="EMBL" id="FOHX01000012">
    <property type="protein sequence ID" value="SEU35176.1"/>
    <property type="molecule type" value="Genomic_DNA"/>
</dbReference>
<keyword evidence="4" id="KW-1185">Reference proteome</keyword>
<dbReference type="SUPFAM" id="SSF50998">
    <property type="entry name" value="Quinoprotein alcohol dehydrogenase-like"/>
    <property type="match status" value="4"/>
</dbReference>
<name>A0A1I0L698_9ACTN</name>
<feature type="chain" id="PRO_5011743953" evidence="1">
    <location>
        <begin position="21"/>
        <end position="869"/>
    </location>
</feature>
<dbReference type="PANTHER" id="PTHR34512:SF30">
    <property type="entry name" value="OUTER MEMBRANE PROTEIN ASSEMBLY FACTOR BAMB"/>
    <property type="match status" value="1"/>
</dbReference>
<reference evidence="3 4" key="1">
    <citation type="submission" date="2016-10" db="EMBL/GenBank/DDBJ databases">
        <authorList>
            <person name="de Groot N.N."/>
        </authorList>
    </citation>
    <scope>NUCLEOTIDE SEQUENCE [LARGE SCALE GENOMIC DNA]</scope>
    <source>
        <strain evidence="3 4">CGMCC 4.5598</strain>
    </source>
</reference>
<dbReference type="STRING" id="568860.SAMN05421811_112205"/>
<evidence type="ECO:0000259" key="2">
    <source>
        <dbReference type="Pfam" id="PF13360"/>
    </source>
</evidence>
<accession>A0A1I0L698</accession>
<gene>
    <name evidence="3" type="ORF">SAMN05421811_112205</name>
</gene>
<evidence type="ECO:0000313" key="3">
    <source>
        <dbReference type="EMBL" id="SEU35176.1"/>
    </source>
</evidence>
<dbReference type="Gene3D" id="2.130.10.10">
    <property type="entry name" value="YVTN repeat-like/Quinoprotein amine dehydrogenase"/>
    <property type="match status" value="2"/>
</dbReference>
<dbReference type="RefSeq" id="WP_091088859.1">
    <property type="nucleotide sequence ID" value="NZ_FOHX01000012.1"/>
</dbReference>
<sequence length="869" mass="92027">MLRAAAVLAALLLLGTAADAATDTLAPVRWRLAWTAPADGELWNWDLNVPLHGASTQALAMATADNTVRVHEARTGRLAHTLSGFAAPIAGTWVAAGTVVVLTADSQGGDQRLQAYDADTGTLLWRRQVTLSRQDVKAGAGRYQGPPVMVTERGLVLPERESEPFAFVSLNLHKGTVAARTVHEWRCDMTAAAATRSILLLDHCADGRVRLSAADPATLRTGWTRTLPSPGPRVSDARPPWFGITISGDGYAQVTSGDTTTFYAPDGRRLSSAEEALRPGRGGRWSEPMFIGGVPEIDHDGALRASPAKWPLPAFLTSLDTVTGRLRALPISAPSTGTVLVGTAPGLAFVRLDAGSVVAYTLGYGVPDGRELLSGVSADAWPDACDLLPRPAEGGYITRPATQALFGRKLPKPVQCDRIPPTDDEPVVSLSVEWVSADARRLYAVETAPIKREWFHDPVTEDPYVLDYLRPTATGTGSAPEAVVNVGPVIVRLTSSSRQTLRALTPQVRDKLLARYHLPRRAPAALPQVRWSFPADASVNTDPVVRGGIVYTADGSQVYAVDASSGRLRWSRALGGYLGRTLVVAGGLVYVADGANLYALDARTGRPRWQRRAKRLLDFTVAEGHVFYGSWSRTVALDAASGRELWRSSHTDAPVAAGGLVYVAGYALDAATGHPRWHVETGDDTVAAPAGKVVYMGGAGERLHALDTATGKERWNVPLGAAPVTAPLHVGDAVYVRGTDGVLHALDARTGRQRWIFPTGVRHAGTTLAADRRRVYVEAADGAIHALDATSGTVLWRTPTGAALRSGLALHAGTVYAGTVDGTLHALDAATGADRPLVSGGGTYVTASVPADGLIYTGVGGNLYALRPR</sequence>
<proteinExistence type="predicted"/>
<feature type="domain" description="Pyrrolo-quinoline quinone repeat" evidence="2">
    <location>
        <begin position="769"/>
        <end position="834"/>
    </location>
</feature>
<dbReference type="PANTHER" id="PTHR34512">
    <property type="entry name" value="CELL SURFACE PROTEIN"/>
    <property type="match status" value="1"/>
</dbReference>
<protein>
    <submittedName>
        <fullName evidence="3">Outer membrane protein assembly factor BamB, contains PQQ-like beta-propeller repeat</fullName>
    </submittedName>
</protein>
<feature type="domain" description="Pyrrolo-quinoline quinone repeat" evidence="2">
    <location>
        <begin position="666"/>
        <end position="763"/>
    </location>
</feature>
<dbReference type="InterPro" id="IPR011047">
    <property type="entry name" value="Quinoprotein_ADH-like_sf"/>
</dbReference>
<dbReference type="SMART" id="SM00564">
    <property type="entry name" value="PQQ"/>
    <property type="match status" value="9"/>
</dbReference>
<feature type="signal peptide" evidence="1">
    <location>
        <begin position="1"/>
        <end position="20"/>
    </location>
</feature>
<dbReference type="OrthoDB" id="3577345at2"/>
<dbReference type="InterPro" id="IPR002372">
    <property type="entry name" value="PQQ_rpt_dom"/>
</dbReference>
<feature type="domain" description="Pyrrolo-quinoline quinone repeat" evidence="2">
    <location>
        <begin position="33"/>
        <end position="176"/>
    </location>
</feature>
<feature type="domain" description="Pyrrolo-quinoline quinone repeat" evidence="2">
    <location>
        <begin position="529"/>
        <end position="613"/>
    </location>
</feature>
<dbReference type="InterPro" id="IPR015943">
    <property type="entry name" value="WD40/YVTN_repeat-like_dom_sf"/>
</dbReference>
<keyword evidence="1" id="KW-0732">Signal</keyword>